<dbReference type="Pfam" id="PF06923">
    <property type="entry name" value="GutM"/>
    <property type="match status" value="1"/>
</dbReference>
<accession>A0ABN1VCX1</accession>
<dbReference type="Proteomes" id="UP001500467">
    <property type="component" value="Unassembled WGS sequence"/>
</dbReference>
<organism evidence="1 2">
    <name type="scientific">Prauserella alba</name>
    <dbReference type="NCBI Taxonomy" id="176898"/>
    <lineage>
        <taxon>Bacteria</taxon>
        <taxon>Bacillati</taxon>
        <taxon>Actinomycetota</taxon>
        <taxon>Actinomycetes</taxon>
        <taxon>Pseudonocardiales</taxon>
        <taxon>Pseudonocardiaceae</taxon>
        <taxon>Prauserella</taxon>
    </lineage>
</organism>
<evidence type="ECO:0000313" key="2">
    <source>
        <dbReference type="Proteomes" id="UP001500467"/>
    </source>
</evidence>
<evidence type="ECO:0008006" key="3">
    <source>
        <dbReference type="Google" id="ProtNLM"/>
    </source>
</evidence>
<dbReference type="InterPro" id="IPR009693">
    <property type="entry name" value="Glucitol_operon_activator"/>
</dbReference>
<keyword evidence="2" id="KW-1185">Reference proteome</keyword>
<gene>
    <name evidence="1" type="ORF">GCM10009675_20770</name>
</gene>
<proteinExistence type="predicted"/>
<comment type="caution">
    <text evidence="1">The sequence shown here is derived from an EMBL/GenBank/DDBJ whole genome shotgun (WGS) entry which is preliminary data.</text>
</comment>
<sequence>MTWQALVLILGAFVVAGVLSYRQHLAYQSAVNALADDENRSGVLLVSGRAKGRLRGAIVLLVIDRRRGEITRAQAMHGASVFARFAERPELVGPVDGAEERAGSAAIATALREAIGMAGRLNAGGLRSSRPRTLRG</sequence>
<dbReference type="EMBL" id="BAAALM010000007">
    <property type="protein sequence ID" value="GAA1203174.1"/>
    <property type="molecule type" value="Genomic_DNA"/>
</dbReference>
<protein>
    <recommendedName>
        <fullName evidence="3">DNA-binding transcriptional regulator of glucitol operon</fullName>
    </recommendedName>
</protein>
<dbReference type="RefSeq" id="WP_253853128.1">
    <property type="nucleotide sequence ID" value="NZ_BAAALM010000007.1"/>
</dbReference>
<reference evidence="1 2" key="1">
    <citation type="journal article" date="2019" name="Int. J. Syst. Evol. Microbiol.">
        <title>The Global Catalogue of Microorganisms (GCM) 10K type strain sequencing project: providing services to taxonomists for standard genome sequencing and annotation.</title>
        <authorList>
            <consortium name="The Broad Institute Genomics Platform"/>
            <consortium name="The Broad Institute Genome Sequencing Center for Infectious Disease"/>
            <person name="Wu L."/>
            <person name="Ma J."/>
        </authorList>
    </citation>
    <scope>NUCLEOTIDE SEQUENCE [LARGE SCALE GENOMIC DNA]</scope>
    <source>
        <strain evidence="1 2">JCM 13022</strain>
    </source>
</reference>
<evidence type="ECO:0000313" key="1">
    <source>
        <dbReference type="EMBL" id="GAA1203174.1"/>
    </source>
</evidence>
<name>A0ABN1VCX1_9PSEU</name>